<dbReference type="InterPro" id="IPR036390">
    <property type="entry name" value="WH_DNA-bd_sf"/>
</dbReference>
<dbReference type="GO" id="GO:0003700">
    <property type="term" value="F:DNA-binding transcription factor activity"/>
    <property type="evidence" value="ECO:0007669"/>
    <property type="project" value="InterPro"/>
</dbReference>
<keyword evidence="3" id="KW-1185">Reference proteome</keyword>
<dbReference type="Gene3D" id="1.10.10.10">
    <property type="entry name" value="Winged helix-like DNA-binding domain superfamily/Winged helix DNA-binding domain"/>
    <property type="match status" value="1"/>
</dbReference>
<reference evidence="2" key="2">
    <citation type="submission" date="2020-09" db="EMBL/GenBank/DDBJ databases">
        <authorList>
            <person name="Sun Q."/>
            <person name="Zhou Y."/>
        </authorList>
    </citation>
    <scope>NUCLEOTIDE SEQUENCE</scope>
    <source>
        <strain evidence="2">CGMCC 4.7201</strain>
    </source>
</reference>
<dbReference type="CDD" id="cd00090">
    <property type="entry name" value="HTH_ARSR"/>
    <property type="match status" value="1"/>
</dbReference>
<dbReference type="SMART" id="SM00418">
    <property type="entry name" value="HTH_ARSR"/>
    <property type="match status" value="1"/>
</dbReference>
<dbReference type="InterPro" id="IPR001845">
    <property type="entry name" value="HTH_ArsR_DNA-bd_dom"/>
</dbReference>
<reference evidence="2" key="1">
    <citation type="journal article" date="2014" name="Int. J. Syst. Evol. Microbiol.">
        <title>Complete genome sequence of Corynebacterium casei LMG S-19264T (=DSM 44701T), isolated from a smear-ripened cheese.</title>
        <authorList>
            <consortium name="US DOE Joint Genome Institute (JGI-PGF)"/>
            <person name="Walter F."/>
            <person name="Albersmeier A."/>
            <person name="Kalinowski J."/>
            <person name="Ruckert C."/>
        </authorList>
    </citation>
    <scope>NUCLEOTIDE SEQUENCE</scope>
    <source>
        <strain evidence="2">CGMCC 4.7201</strain>
    </source>
</reference>
<dbReference type="Proteomes" id="UP000641932">
    <property type="component" value="Unassembled WGS sequence"/>
</dbReference>
<feature type="domain" description="HTH arsR-type" evidence="1">
    <location>
        <begin position="78"/>
        <end position="160"/>
    </location>
</feature>
<evidence type="ECO:0000313" key="3">
    <source>
        <dbReference type="Proteomes" id="UP000641932"/>
    </source>
</evidence>
<sequence length="256" mass="28419">MLSIALRRMGWPDDVADLISDRATSIPGAVLKVEGDLAIQLAPAPGRPTPPTVELLRINLCIDIFSHVPHQRELSDIASLKALAHPLRQRMLTRLQRRGPATSADLAVEFGVDRGATSYHLRQLARFGFIEEDEARSTGRLKFWRAAPQDIRLPRHSASADTETAAGEVLRQWQQRSERDLAAFLADPESFGDVGAAALQSFGSTLLTADELTHFTEEYIALLDRWSRDPEQATPGSQHITVLFHAFPTPDERNRS</sequence>
<evidence type="ECO:0000313" key="2">
    <source>
        <dbReference type="EMBL" id="GGP00184.1"/>
    </source>
</evidence>
<dbReference type="PANTHER" id="PTHR38600:SF2">
    <property type="entry name" value="SLL0088 PROTEIN"/>
    <property type="match status" value="1"/>
</dbReference>
<dbReference type="SUPFAM" id="SSF46785">
    <property type="entry name" value="Winged helix' DNA-binding domain"/>
    <property type="match status" value="1"/>
</dbReference>
<dbReference type="EMBL" id="BMMS01000054">
    <property type="protein sequence ID" value="GGP00184.1"/>
    <property type="molecule type" value="Genomic_DNA"/>
</dbReference>
<dbReference type="AlphaFoldDB" id="A0A917ZY83"/>
<evidence type="ECO:0000259" key="1">
    <source>
        <dbReference type="SMART" id="SM00418"/>
    </source>
</evidence>
<name>A0A917ZY83_9ACTN</name>
<gene>
    <name evidence="2" type="ORF">GCM10012280_68380</name>
</gene>
<dbReference type="Pfam" id="PF12840">
    <property type="entry name" value="HTH_20"/>
    <property type="match status" value="1"/>
</dbReference>
<accession>A0A917ZY83</accession>
<dbReference type="PANTHER" id="PTHR38600">
    <property type="entry name" value="TRANSCRIPTIONAL REGULATORY PROTEIN"/>
    <property type="match status" value="1"/>
</dbReference>
<dbReference type="InterPro" id="IPR011991">
    <property type="entry name" value="ArsR-like_HTH"/>
</dbReference>
<comment type="caution">
    <text evidence="2">The sequence shown here is derived from an EMBL/GenBank/DDBJ whole genome shotgun (WGS) entry which is preliminary data.</text>
</comment>
<protein>
    <recommendedName>
        <fullName evidence="1">HTH arsR-type domain-containing protein</fullName>
    </recommendedName>
</protein>
<dbReference type="InterPro" id="IPR036388">
    <property type="entry name" value="WH-like_DNA-bd_sf"/>
</dbReference>
<organism evidence="2 3">
    <name type="scientific">Wenjunlia tyrosinilytica</name>
    <dbReference type="NCBI Taxonomy" id="1544741"/>
    <lineage>
        <taxon>Bacteria</taxon>
        <taxon>Bacillati</taxon>
        <taxon>Actinomycetota</taxon>
        <taxon>Actinomycetes</taxon>
        <taxon>Kitasatosporales</taxon>
        <taxon>Streptomycetaceae</taxon>
        <taxon>Wenjunlia</taxon>
    </lineage>
</organism>
<proteinExistence type="predicted"/>